<comment type="caution">
    <text evidence="2">The sequence shown here is derived from an EMBL/GenBank/DDBJ whole genome shotgun (WGS) entry which is preliminary data.</text>
</comment>
<proteinExistence type="predicted"/>
<dbReference type="Proteomes" id="UP001316803">
    <property type="component" value="Unassembled WGS sequence"/>
</dbReference>
<protein>
    <recommendedName>
        <fullName evidence="1">Heterokaryon incompatibility domain-containing protein</fullName>
    </recommendedName>
</protein>
<sequence>MERAYHHISLPEDDSIRVLELQPGEQADDLHVNLHVITLSSRTPYIAISYVWGAPDDRTTIHCHGKAMRIPQNLTDVLKVLRDTRSPRLLWADSICIDQENNNREKTRQVALMGKIYEQASEVRVWLGSDPDGTAASAFSLVRQIARHEHPLLPRKHTDLQLLQEDEPISDLVHMMDQANLRDFENFEDHEAERWRHLAELYRRSWFTRLWVIQEVGLASQAWVMFGSEIIAWREISDTATCIAIKARAIADHLRMESGVWDCNTLTQIFSTKRRRLNILEVLLLSEGFDASEPRDKVYAVLSHPSAMMSDGQLILQPDYECSMAQLNTTIALQFLKWQGSLYLLSAVHHMQSEDLENSERVSWIPCWEKDTQYMPFWLDDRRSIHWAASDTPACFRLSSDERKLTVTGICFDQVHDYGSVVIGKFTNQWKADIHVDGNKRSLGHLRELSSLIYNHPQSRSSIYATNKEVWVAACRTLTGGAPTVNLTDFMAFLSKYPEPCALFEEYAHGGVGEWFVHVATTKTANRRTFITRKGYVGLGSRPMQKDGIVCVLFGCPVPFLLRKSEHGYRLVGECYVHGIMHGQVIRAWRRNEFTEQEFELH</sequence>
<dbReference type="InterPro" id="IPR052895">
    <property type="entry name" value="HetReg/Transcr_Mod"/>
</dbReference>
<dbReference type="Pfam" id="PF26639">
    <property type="entry name" value="Het-6_barrel"/>
    <property type="match status" value="1"/>
</dbReference>
<dbReference type="Pfam" id="PF06985">
    <property type="entry name" value="HET"/>
    <property type="match status" value="1"/>
</dbReference>
<dbReference type="PANTHER" id="PTHR24148">
    <property type="entry name" value="ANKYRIN REPEAT DOMAIN-CONTAINING PROTEIN 39 HOMOLOG-RELATED"/>
    <property type="match status" value="1"/>
</dbReference>
<dbReference type="EMBL" id="JAKLMC020000005">
    <property type="protein sequence ID" value="KAK5956204.1"/>
    <property type="molecule type" value="Genomic_DNA"/>
</dbReference>
<evidence type="ECO:0000313" key="2">
    <source>
        <dbReference type="EMBL" id="KAK5956204.1"/>
    </source>
</evidence>
<feature type="domain" description="Heterokaryon incompatibility" evidence="1">
    <location>
        <begin position="45"/>
        <end position="215"/>
    </location>
</feature>
<dbReference type="InterPro" id="IPR010730">
    <property type="entry name" value="HET"/>
</dbReference>
<evidence type="ECO:0000259" key="1">
    <source>
        <dbReference type="Pfam" id="PF06985"/>
    </source>
</evidence>
<reference evidence="2 3" key="1">
    <citation type="submission" date="2022-12" db="EMBL/GenBank/DDBJ databases">
        <title>Genomic features and morphological characterization of a novel Knufia sp. strain isolated from spacecraft assembly facility.</title>
        <authorList>
            <person name="Teixeira M."/>
            <person name="Chander A.M."/>
            <person name="Stajich J.E."/>
            <person name="Venkateswaran K."/>
        </authorList>
    </citation>
    <scope>NUCLEOTIDE SEQUENCE [LARGE SCALE GENOMIC DNA]</scope>
    <source>
        <strain evidence="2 3">FJI-L2-BK-P2</strain>
    </source>
</reference>
<accession>A0AAN8EHU4</accession>
<keyword evidence="3" id="KW-1185">Reference proteome</keyword>
<dbReference type="PANTHER" id="PTHR24148:SF64">
    <property type="entry name" value="HETEROKARYON INCOMPATIBILITY DOMAIN-CONTAINING PROTEIN"/>
    <property type="match status" value="1"/>
</dbReference>
<gene>
    <name evidence="2" type="ORF">OHC33_002778</name>
</gene>
<evidence type="ECO:0000313" key="3">
    <source>
        <dbReference type="Proteomes" id="UP001316803"/>
    </source>
</evidence>
<organism evidence="2 3">
    <name type="scientific">Knufia fluminis</name>
    <dbReference type="NCBI Taxonomy" id="191047"/>
    <lineage>
        <taxon>Eukaryota</taxon>
        <taxon>Fungi</taxon>
        <taxon>Dikarya</taxon>
        <taxon>Ascomycota</taxon>
        <taxon>Pezizomycotina</taxon>
        <taxon>Eurotiomycetes</taxon>
        <taxon>Chaetothyriomycetidae</taxon>
        <taxon>Chaetothyriales</taxon>
        <taxon>Trichomeriaceae</taxon>
        <taxon>Knufia</taxon>
    </lineage>
</organism>
<dbReference type="AlphaFoldDB" id="A0AAN8EHU4"/>
<name>A0AAN8EHU4_9EURO</name>